<comment type="caution">
    <text evidence="1">The sequence shown here is derived from an EMBL/GenBank/DDBJ whole genome shotgun (WGS) entry which is preliminary data.</text>
</comment>
<dbReference type="Proteomes" id="UP000762676">
    <property type="component" value="Unassembled WGS sequence"/>
</dbReference>
<dbReference type="AlphaFoldDB" id="A0AAV4JWB4"/>
<name>A0AAV4JWB4_9GAST</name>
<organism evidence="1 2">
    <name type="scientific">Elysia marginata</name>
    <dbReference type="NCBI Taxonomy" id="1093978"/>
    <lineage>
        <taxon>Eukaryota</taxon>
        <taxon>Metazoa</taxon>
        <taxon>Spiralia</taxon>
        <taxon>Lophotrochozoa</taxon>
        <taxon>Mollusca</taxon>
        <taxon>Gastropoda</taxon>
        <taxon>Heterobranchia</taxon>
        <taxon>Euthyneura</taxon>
        <taxon>Panpulmonata</taxon>
        <taxon>Sacoglossa</taxon>
        <taxon>Placobranchoidea</taxon>
        <taxon>Plakobranchidae</taxon>
        <taxon>Elysia</taxon>
    </lineage>
</organism>
<proteinExistence type="predicted"/>
<dbReference type="EMBL" id="BMAT01003451">
    <property type="protein sequence ID" value="GFS25646.1"/>
    <property type="molecule type" value="Genomic_DNA"/>
</dbReference>
<accession>A0AAV4JWB4</accession>
<keyword evidence="2" id="KW-1185">Reference proteome</keyword>
<sequence>MLITRTFQPLADTRVVVFPVMASSSDEEFVLLETSMALKLSKRAKRQGVHDIIRERATFGEYHHLFAQLKQDPDRFQAYTLKSMGAFRYILNKVENRLVKNWTNWHQPIFPAERLVVTLRYPYIK</sequence>
<evidence type="ECO:0000313" key="1">
    <source>
        <dbReference type="EMBL" id="GFS25646.1"/>
    </source>
</evidence>
<evidence type="ECO:0000313" key="2">
    <source>
        <dbReference type="Proteomes" id="UP000762676"/>
    </source>
</evidence>
<protein>
    <submittedName>
        <fullName evidence="1">Uncharacterized protein</fullName>
    </submittedName>
</protein>
<reference evidence="1 2" key="1">
    <citation type="journal article" date="2021" name="Elife">
        <title>Chloroplast acquisition without the gene transfer in kleptoplastic sea slugs, Plakobranchus ocellatus.</title>
        <authorList>
            <person name="Maeda T."/>
            <person name="Takahashi S."/>
            <person name="Yoshida T."/>
            <person name="Shimamura S."/>
            <person name="Takaki Y."/>
            <person name="Nagai Y."/>
            <person name="Toyoda A."/>
            <person name="Suzuki Y."/>
            <person name="Arimoto A."/>
            <person name="Ishii H."/>
            <person name="Satoh N."/>
            <person name="Nishiyama T."/>
            <person name="Hasebe M."/>
            <person name="Maruyama T."/>
            <person name="Minagawa J."/>
            <person name="Obokata J."/>
            <person name="Shigenobu S."/>
        </authorList>
    </citation>
    <scope>NUCLEOTIDE SEQUENCE [LARGE SCALE GENOMIC DNA]</scope>
</reference>
<gene>
    <name evidence="1" type="ORF">ElyMa_001692500</name>
</gene>